<feature type="chain" id="PRO_5003467355" evidence="1">
    <location>
        <begin position="22"/>
        <end position="250"/>
    </location>
</feature>
<dbReference type="OrthoDB" id="6259163at2"/>
<evidence type="ECO:0000256" key="1">
    <source>
        <dbReference type="SAM" id="SignalP"/>
    </source>
</evidence>
<keyword evidence="1" id="KW-0732">Signal</keyword>
<dbReference type="EMBL" id="CP003060">
    <property type="protein sequence ID" value="AEP31390.1"/>
    <property type="molecule type" value="Genomic_DNA"/>
</dbReference>
<protein>
    <submittedName>
        <fullName evidence="2">Uncharacterized protein</fullName>
    </submittedName>
</protein>
<dbReference type="HOGENOM" id="CLU_070548_1_0_6"/>
<evidence type="ECO:0000313" key="2">
    <source>
        <dbReference type="EMBL" id="AEP31390.1"/>
    </source>
</evidence>
<dbReference type="SUPFAM" id="SSF53850">
    <property type="entry name" value="Periplasmic binding protein-like II"/>
    <property type="match status" value="1"/>
</dbReference>
<dbReference type="Gene3D" id="3.40.190.10">
    <property type="entry name" value="Periplasmic binding protein-like II"/>
    <property type="match status" value="2"/>
</dbReference>
<dbReference type="RefSeq" id="WP_014110261.1">
    <property type="nucleotide sequence ID" value="NC_016041.1"/>
</dbReference>
<keyword evidence="3" id="KW-1185">Reference proteome</keyword>
<feature type="signal peptide" evidence="1">
    <location>
        <begin position="1"/>
        <end position="21"/>
    </location>
</feature>
<dbReference type="eggNOG" id="COG0834">
    <property type="taxonomic scope" value="Bacteria"/>
</dbReference>
<accession>G4QEB6</accession>
<evidence type="ECO:0000313" key="3">
    <source>
        <dbReference type="Proteomes" id="UP000009282"/>
    </source>
</evidence>
<dbReference type="KEGG" id="gni:GNIT_3296"/>
<gene>
    <name evidence="2" type="ordered locus">GNIT_3296</name>
</gene>
<organism evidence="2 3">
    <name type="scientific">Glaciecola nitratireducens (strain JCM 12485 / KCTC 12276 / FR1064)</name>
    <dbReference type="NCBI Taxonomy" id="1085623"/>
    <lineage>
        <taxon>Bacteria</taxon>
        <taxon>Pseudomonadati</taxon>
        <taxon>Pseudomonadota</taxon>
        <taxon>Gammaproteobacteria</taxon>
        <taxon>Alteromonadales</taxon>
        <taxon>Alteromonadaceae</taxon>
        <taxon>Brumicola</taxon>
    </lineage>
</organism>
<reference evidence="2 3" key="1">
    <citation type="journal article" date="2011" name="J. Bacteriol.">
        <title>Complete genome sequence of seawater bacterium Glaciecola nitratireducens FR1064T.</title>
        <authorList>
            <person name="Bian F."/>
            <person name="Qin Q.L."/>
            <person name="Xie B.B."/>
            <person name="Shu Y.L."/>
            <person name="Zhang X.Y."/>
            <person name="Yu Y."/>
            <person name="Chen B."/>
            <person name="Chen X.L."/>
            <person name="Zhou B.C."/>
            <person name="Zhang Y.Z."/>
        </authorList>
    </citation>
    <scope>NUCLEOTIDE SEQUENCE [LARGE SCALE GENOMIC DNA]</scope>
    <source>
        <strain evidence="3">JCM 12485 / KCTC 12276 / FR1064</strain>
    </source>
</reference>
<sequence>MMSKSALLVAISLMAFNPAFSQSKEIVASFGSTLPPYVMEDGPSGILIDLLKDCLEPSGYKVKPKLHPYARRLVEFETDSVDVVTDVNEKVINDKKLEGYYTGYVYAYENFLFSLADRKFEVKTIEELSEYSLLSWQGAIAHIGGEYADMAKQNKNYSETYNQKNQLRMLFSRRVDFVQMDGNIYEYYRQQMLKESGLDVTVPVNILPLFGKSPNGFMFKTEAVRDACVANLESVKKNKKYKNVLYFDAE</sequence>
<dbReference type="AlphaFoldDB" id="G4QEB6"/>
<name>G4QEB6_GLANF</name>
<dbReference type="Proteomes" id="UP000009282">
    <property type="component" value="Chromosome"/>
</dbReference>
<dbReference type="STRING" id="1085623.GNIT_3296"/>
<proteinExistence type="predicted"/>